<feature type="compositionally biased region" description="Acidic residues" evidence="3">
    <location>
        <begin position="313"/>
        <end position="331"/>
    </location>
</feature>
<dbReference type="InterPro" id="IPR036427">
    <property type="entry name" value="Bromodomain-like_sf"/>
</dbReference>
<feature type="domain" description="Bromo" evidence="4">
    <location>
        <begin position="412"/>
        <end position="476"/>
    </location>
</feature>
<dbReference type="SMART" id="SM00297">
    <property type="entry name" value="BROMO"/>
    <property type="match status" value="1"/>
</dbReference>
<dbReference type="GO" id="GO:0035267">
    <property type="term" value="C:NuA4 histone acetyltransferase complex"/>
    <property type="evidence" value="ECO:0007669"/>
    <property type="project" value="TreeGrafter"/>
</dbReference>
<dbReference type="InterPro" id="IPR001487">
    <property type="entry name" value="Bromodomain"/>
</dbReference>
<dbReference type="STRING" id="269621.A0A238FPD8"/>
<evidence type="ECO:0000313" key="5">
    <source>
        <dbReference type="EMBL" id="SCV73873.1"/>
    </source>
</evidence>
<dbReference type="SUPFAM" id="SSF47370">
    <property type="entry name" value="Bromodomain"/>
    <property type="match status" value="1"/>
</dbReference>
<keyword evidence="6" id="KW-1185">Reference proteome</keyword>
<dbReference type="PANTHER" id="PTHR15398">
    <property type="entry name" value="BROMODOMAIN-CONTAINING PROTEIN 8"/>
    <property type="match status" value="1"/>
</dbReference>
<evidence type="ECO:0000313" key="6">
    <source>
        <dbReference type="Proteomes" id="UP000198372"/>
    </source>
</evidence>
<feature type="compositionally biased region" description="Low complexity" evidence="3">
    <location>
        <begin position="258"/>
        <end position="273"/>
    </location>
</feature>
<gene>
    <name evidence="5" type="ORF">BQ2448_6303</name>
</gene>
<feature type="compositionally biased region" description="Basic residues" evidence="3">
    <location>
        <begin position="336"/>
        <end position="346"/>
    </location>
</feature>
<proteinExistence type="predicted"/>
<name>A0A238FPD8_9BASI</name>
<dbReference type="Gene3D" id="1.20.920.10">
    <property type="entry name" value="Bromodomain-like"/>
    <property type="match status" value="1"/>
</dbReference>
<feature type="compositionally biased region" description="Acidic residues" evidence="3">
    <location>
        <begin position="213"/>
        <end position="239"/>
    </location>
</feature>
<keyword evidence="1 2" id="KW-0103">Bromodomain</keyword>
<organism evidence="5 6">
    <name type="scientific">Microbotryum intermedium</name>
    <dbReference type="NCBI Taxonomy" id="269621"/>
    <lineage>
        <taxon>Eukaryota</taxon>
        <taxon>Fungi</taxon>
        <taxon>Dikarya</taxon>
        <taxon>Basidiomycota</taxon>
        <taxon>Pucciniomycotina</taxon>
        <taxon>Microbotryomycetes</taxon>
        <taxon>Microbotryales</taxon>
        <taxon>Microbotryaceae</taxon>
        <taxon>Microbotryum</taxon>
    </lineage>
</organism>
<dbReference type="PANTHER" id="PTHR15398:SF4">
    <property type="entry name" value="BROMODOMAIN-CONTAINING PROTEIN 8 ISOFORM X1"/>
    <property type="match status" value="1"/>
</dbReference>
<evidence type="ECO:0000259" key="4">
    <source>
        <dbReference type="PROSITE" id="PS50014"/>
    </source>
</evidence>
<evidence type="ECO:0000256" key="1">
    <source>
        <dbReference type="ARBA" id="ARBA00023117"/>
    </source>
</evidence>
<feature type="compositionally biased region" description="Basic and acidic residues" evidence="3">
    <location>
        <begin position="176"/>
        <end position="197"/>
    </location>
</feature>
<dbReference type="OrthoDB" id="1742084at2759"/>
<accession>A0A238FPD8</accession>
<dbReference type="Pfam" id="PF00439">
    <property type="entry name" value="Bromodomain"/>
    <property type="match status" value="1"/>
</dbReference>
<evidence type="ECO:0000256" key="2">
    <source>
        <dbReference type="PROSITE-ProRule" id="PRU00035"/>
    </source>
</evidence>
<dbReference type="AlphaFoldDB" id="A0A238FPD8"/>
<protein>
    <submittedName>
        <fullName evidence="5">BQ2448_6303 protein</fullName>
    </submittedName>
</protein>
<dbReference type="EMBL" id="FMSP01000019">
    <property type="protein sequence ID" value="SCV73873.1"/>
    <property type="molecule type" value="Genomic_DNA"/>
</dbReference>
<evidence type="ECO:0000256" key="3">
    <source>
        <dbReference type="SAM" id="MobiDB-lite"/>
    </source>
</evidence>
<sequence>MATTSTPTSTTHPSSSLSLRQSLLLAQAVNALGTSSWDAISKLVIASPFVHQSTTTTTTPTIPDELTHAQGCQKAWERLAKEAEVGDEIGYAFWCGARPLRKIVRKLFSALLHTTHAAITASLAREAQCKKEIQSIRSGHKKDQIIADLSPRTKERYLKTLQEQAKDESEQEDEEETKKTTKKEEESETGRSGDGKSTHKSQVVKKEDAEMKGEDEEEEGGGEGEGEGEENAVEGEQSDDSTGKTKKRPVGRPRGSQANVAATSTTTNAAPTSRKSTRAQRKANTTTIYEGSPEPNAAEGEEEVKGDEQTPALEEEDDENEEGDDEGDEEAGSTRSTRKGTSRKSKGAAAAAAAAAAGIKRSRRKTSEIAASPGPSEEHRSRKRVKAENEVESSSDTKAFRKSMNMLLDNLTNEGFTNPFKDPVLKRDAKTYYSAIKRPLSIQEIRKKLRSPDGYTHASQVARDIALVCANARQFNPSANKDPDDLAGQAEQTWRKMEELMQLHMSNNS</sequence>
<reference evidence="6" key="1">
    <citation type="submission" date="2016-09" db="EMBL/GenBank/DDBJ databases">
        <authorList>
            <person name="Jeantristanb JTB J.-T."/>
            <person name="Ricardo R."/>
        </authorList>
    </citation>
    <scope>NUCLEOTIDE SEQUENCE [LARGE SCALE GENOMIC DNA]</scope>
</reference>
<dbReference type="CDD" id="cd04369">
    <property type="entry name" value="Bromodomain"/>
    <property type="match status" value="1"/>
</dbReference>
<dbReference type="Proteomes" id="UP000198372">
    <property type="component" value="Unassembled WGS sequence"/>
</dbReference>
<dbReference type="GO" id="GO:0006325">
    <property type="term" value="P:chromatin organization"/>
    <property type="evidence" value="ECO:0007669"/>
    <property type="project" value="UniProtKB-ARBA"/>
</dbReference>
<feature type="compositionally biased region" description="Low complexity" evidence="3">
    <location>
        <begin position="348"/>
        <end position="357"/>
    </location>
</feature>
<dbReference type="PROSITE" id="PS50014">
    <property type="entry name" value="BROMODOMAIN_2"/>
    <property type="match status" value="1"/>
</dbReference>
<feature type="region of interest" description="Disordered" evidence="3">
    <location>
        <begin position="162"/>
        <end position="399"/>
    </location>
</feature>